<dbReference type="SMART" id="SM01017">
    <property type="entry name" value="Arrestin_C"/>
    <property type="match status" value="1"/>
</dbReference>
<dbReference type="Gene3D" id="2.60.40.840">
    <property type="match status" value="1"/>
</dbReference>
<proteinExistence type="evidence at transcript level"/>
<dbReference type="SUPFAM" id="SSF81296">
    <property type="entry name" value="E set domains"/>
    <property type="match status" value="2"/>
</dbReference>
<dbReference type="InterPro" id="IPR000698">
    <property type="entry name" value="Arrestin"/>
</dbReference>
<dbReference type="Gene3D" id="2.60.40.640">
    <property type="match status" value="1"/>
</dbReference>
<dbReference type="GO" id="GO:0001664">
    <property type="term" value="F:G protein-coupled receptor binding"/>
    <property type="evidence" value="ECO:0007669"/>
    <property type="project" value="TreeGrafter"/>
</dbReference>
<dbReference type="PANTHER" id="PTHR11792:SF17">
    <property type="entry name" value="KURTZ ARRESTIN"/>
    <property type="match status" value="1"/>
</dbReference>
<dbReference type="Pfam" id="PF00339">
    <property type="entry name" value="Arrestin_N"/>
    <property type="match status" value="1"/>
</dbReference>
<dbReference type="Pfam" id="PF02752">
    <property type="entry name" value="Arrestin_C"/>
    <property type="match status" value="1"/>
</dbReference>
<dbReference type="FunFam" id="2.60.40.840:FF:000002">
    <property type="entry name" value="Arrestin 3"/>
    <property type="match status" value="1"/>
</dbReference>
<dbReference type="GO" id="GO:0005737">
    <property type="term" value="C:cytoplasm"/>
    <property type="evidence" value="ECO:0007669"/>
    <property type="project" value="TreeGrafter"/>
</dbReference>
<dbReference type="AlphaFoldDB" id="A0A0H5ATB5"/>
<dbReference type="InterPro" id="IPR011022">
    <property type="entry name" value="Arrestin_C-like"/>
</dbReference>
<feature type="domain" description="Arrestin C-terminal-like" evidence="2">
    <location>
        <begin position="193"/>
        <end position="350"/>
    </location>
</feature>
<protein>
    <submittedName>
        <fullName evidence="3">Visual arrestin</fullName>
    </submittedName>
</protein>
<evidence type="ECO:0000259" key="2">
    <source>
        <dbReference type="SMART" id="SM01017"/>
    </source>
</evidence>
<dbReference type="EMBL" id="LC021441">
    <property type="protein sequence ID" value="BAR90778.1"/>
    <property type="molecule type" value="mRNA"/>
</dbReference>
<reference evidence="3" key="1">
    <citation type="journal article" date="2015" name="Integr. Comp. Biol.">
        <title>Molecular Evidence for Convergence and Parallelism in Evolution of Complex Brains of Cephalopod Molluscs: Insights from Visual Systems.</title>
        <authorList>
            <person name="Yoshida M.A."/>
            <person name="Ogura A."/>
            <person name="Ikeo K."/>
            <person name="Shigeno S."/>
            <person name="Moritaki T."/>
            <person name="Winters G.C."/>
            <person name="Kohn A.B."/>
            <person name="Moroz L.L."/>
        </authorList>
    </citation>
    <scope>NUCLEOTIDE SEQUENCE</scope>
</reference>
<dbReference type="GO" id="GO:0002031">
    <property type="term" value="P:G protein-coupled receptor internalization"/>
    <property type="evidence" value="ECO:0007669"/>
    <property type="project" value="TreeGrafter"/>
</dbReference>
<dbReference type="InterPro" id="IPR011021">
    <property type="entry name" value="Arrestin-like_N"/>
</dbReference>
<comment type="similarity">
    <text evidence="1">Belongs to the arrestin family.</text>
</comment>
<evidence type="ECO:0000256" key="1">
    <source>
        <dbReference type="ARBA" id="ARBA00005298"/>
    </source>
</evidence>
<organism evidence="3">
    <name type="scientific">Idiosepius paradoxus</name>
    <name type="common">Northern pygmy squid</name>
    <dbReference type="NCBI Taxonomy" id="294707"/>
    <lineage>
        <taxon>Eukaryota</taxon>
        <taxon>Metazoa</taxon>
        <taxon>Spiralia</taxon>
        <taxon>Lophotrochozoa</taxon>
        <taxon>Mollusca</taxon>
        <taxon>Cephalopoda</taxon>
        <taxon>Coleoidea</taxon>
        <taxon>Decapodiformes</taxon>
        <taxon>Decapodiformes incertae sedis</taxon>
        <taxon>Idiosepiidae</taxon>
        <taxon>Idiosepius</taxon>
    </lineage>
</organism>
<name>A0A0H5ATB5_IDIPA</name>
<sequence>MVTKKAKVYKKSSPNGKLTTYLAKRDYYDHQKWQDNIDGVCIVDTDYIKNRKVFGIVVVAFRYGREDMDVMGVSFRKDFAVKQIQIYPPLEEDRHPLTKLQAKLINKLGEHAVPFHFVLPTTTPDTVCIQPSEFDGGQPCGVDYQITTYVANSMDDKIHKRNSVSLSIRKLSYFEHGQEQQPREEMLKEFKFTSGAMKLECTLDKARYFSGETMNISICVDNPTSKKAKRIKIQIMQFADITLYETVTYKNVVTELETEEGFPIEPNTSGFCKVYKLRPVLDAVKRRAGLALNGRVKYEDTTLASSTELTGNVNKENMGVIVSYKVRVKMTLGFGSGDMVLEVPFKLSPARLKGFQAEPEAKDGDGSQEEYDLVMEEFKRVAVKGFEEEMSGGLTSMGD</sequence>
<dbReference type="InterPro" id="IPR014753">
    <property type="entry name" value="Arrestin_N"/>
</dbReference>
<evidence type="ECO:0000313" key="3">
    <source>
        <dbReference type="EMBL" id="BAR90778.1"/>
    </source>
</evidence>
<accession>A0A0H5ATB5</accession>
<dbReference type="PRINTS" id="PR00309">
    <property type="entry name" value="ARRESTIN"/>
</dbReference>
<dbReference type="GO" id="GO:0007165">
    <property type="term" value="P:signal transduction"/>
    <property type="evidence" value="ECO:0007669"/>
    <property type="project" value="InterPro"/>
</dbReference>
<reference evidence="3" key="2">
    <citation type="submission" date="2015-01" db="EMBL/GenBank/DDBJ databases">
        <authorList>
            <person name="Yoshida M."/>
            <person name="Moroz L.L."/>
            <person name="Ogura A."/>
        </authorList>
    </citation>
    <scope>NUCLEOTIDE SEQUENCE</scope>
</reference>
<dbReference type="PANTHER" id="PTHR11792">
    <property type="entry name" value="ARRESTIN"/>
    <property type="match status" value="1"/>
</dbReference>
<dbReference type="InterPro" id="IPR014756">
    <property type="entry name" value="Ig_E-set"/>
</dbReference>
<dbReference type="InterPro" id="IPR014752">
    <property type="entry name" value="Arrestin-like_C"/>
</dbReference>